<proteinExistence type="predicted"/>
<organism evidence="1 2">
    <name type="scientific">Xenopus laevis</name>
    <name type="common">African clawed frog</name>
    <dbReference type="NCBI Taxonomy" id="8355"/>
    <lineage>
        <taxon>Eukaryota</taxon>
        <taxon>Metazoa</taxon>
        <taxon>Chordata</taxon>
        <taxon>Craniata</taxon>
        <taxon>Vertebrata</taxon>
        <taxon>Euteleostomi</taxon>
        <taxon>Amphibia</taxon>
        <taxon>Batrachia</taxon>
        <taxon>Anura</taxon>
        <taxon>Pipoidea</taxon>
        <taxon>Pipidae</taxon>
        <taxon>Xenopodinae</taxon>
        <taxon>Xenopus</taxon>
        <taxon>Xenopus</taxon>
    </lineage>
</organism>
<dbReference type="EMBL" id="CM004483">
    <property type="protein sequence ID" value="OCT60211.1"/>
    <property type="molecule type" value="Genomic_DNA"/>
</dbReference>
<gene>
    <name evidence="1" type="ORF">XELAEV_18046229mg</name>
</gene>
<sequence>MQRNSDISARYGSIYINPRGDSSCQNSIQSVMQCNPLSGSRVRMSPMAINWGGGYLTGKNRDKYNMNT</sequence>
<protein>
    <submittedName>
        <fullName evidence="1">Uncharacterized protein</fullName>
    </submittedName>
</protein>
<accession>A0A974H0Q4</accession>
<dbReference type="Proteomes" id="UP000694892">
    <property type="component" value="Chromosome 9_10S"/>
</dbReference>
<evidence type="ECO:0000313" key="2">
    <source>
        <dbReference type="Proteomes" id="UP000694892"/>
    </source>
</evidence>
<reference evidence="2" key="1">
    <citation type="journal article" date="2016" name="Nature">
        <title>Genome evolution in the allotetraploid frog Xenopus laevis.</title>
        <authorList>
            <person name="Session A.M."/>
            <person name="Uno Y."/>
            <person name="Kwon T."/>
            <person name="Chapman J.A."/>
            <person name="Toyoda A."/>
            <person name="Takahashi S."/>
            <person name="Fukui A."/>
            <person name="Hikosaka A."/>
            <person name="Suzuki A."/>
            <person name="Kondo M."/>
            <person name="van Heeringen S.J."/>
            <person name="Quigley I."/>
            <person name="Heinz S."/>
            <person name="Ogino H."/>
            <person name="Ochi H."/>
            <person name="Hellsten U."/>
            <person name="Lyons J.B."/>
            <person name="Simakov O."/>
            <person name="Putnam N."/>
            <person name="Stites J."/>
            <person name="Kuroki Y."/>
            <person name="Tanaka T."/>
            <person name="Michiue T."/>
            <person name="Watanabe M."/>
            <person name="Bogdanovic O."/>
            <person name="Lister R."/>
            <person name="Georgiou G."/>
            <person name="Paranjpe S.S."/>
            <person name="van Kruijsbergen I."/>
            <person name="Shu S."/>
            <person name="Carlson J."/>
            <person name="Kinoshita T."/>
            <person name="Ohta Y."/>
            <person name="Mawaribuchi S."/>
            <person name="Jenkins J."/>
            <person name="Grimwood J."/>
            <person name="Schmutz J."/>
            <person name="Mitros T."/>
            <person name="Mozaffari S.V."/>
            <person name="Suzuki Y."/>
            <person name="Haramoto Y."/>
            <person name="Yamamoto T.S."/>
            <person name="Takagi C."/>
            <person name="Heald R."/>
            <person name="Miller K."/>
            <person name="Haudenschild C."/>
            <person name="Kitzman J."/>
            <person name="Nakayama T."/>
            <person name="Izutsu Y."/>
            <person name="Robert J."/>
            <person name="Fortriede J."/>
            <person name="Burns K."/>
            <person name="Lotay V."/>
            <person name="Karimi K."/>
            <person name="Yasuoka Y."/>
            <person name="Dichmann D.S."/>
            <person name="Flajnik M.F."/>
            <person name="Houston D.W."/>
            <person name="Shendure J."/>
            <person name="DuPasquier L."/>
            <person name="Vize P.D."/>
            <person name="Zorn A.M."/>
            <person name="Ito M."/>
            <person name="Marcotte E.M."/>
            <person name="Wallingford J.B."/>
            <person name="Ito Y."/>
            <person name="Asashima M."/>
            <person name="Ueno N."/>
            <person name="Matsuda Y."/>
            <person name="Veenstra G.J."/>
            <person name="Fujiyama A."/>
            <person name="Harland R.M."/>
            <person name="Taira M."/>
            <person name="Rokhsar D.S."/>
        </authorList>
    </citation>
    <scope>NUCLEOTIDE SEQUENCE [LARGE SCALE GENOMIC DNA]</scope>
    <source>
        <strain evidence="2">J</strain>
    </source>
</reference>
<evidence type="ECO:0000313" key="1">
    <source>
        <dbReference type="EMBL" id="OCT60211.1"/>
    </source>
</evidence>
<dbReference type="AlphaFoldDB" id="A0A974H0Q4"/>
<name>A0A974H0Q4_XENLA</name>